<dbReference type="PROSITE" id="PS51085">
    <property type="entry name" value="2FE2S_FER_2"/>
    <property type="match status" value="1"/>
</dbReference>
<dbReference type="InterPro" id="IPR036010">
    <property type="entry name" value="2Fe-2S_ferredoxin-like_sf"/>
</dbReference>
<dbReference type="CDD" id="cd00207">
    <property type="entry name" value="fer2"/>
    <property type="match status" value="1"/>
</dbReference>
<dbReference type="InterPro" id="IPR027980">
    <property type="entry name" value="RACo_C"/>
</dbReference>
<dbReference type="SUPFAM" id="SSF53067">
    <property type="entry name" value="Actin-like ATPase domain"/>
    <property type="match status" value="1"/>
</dbReference>
<dbReference type="PANTHER" id="PTHR42895">
    <property type="entry name" value="IRON-SULFUR CLUSTER-BINDING PROTEIN-RELATED"/>
    <property type="match status" value="1"/>
</dbReference>
<dbReference type="PANTHER" id="PTHR42895:SF2">
    <property type="entry name" value="IRON-SULFUR CLUSTER PROTEIN"/>
    <property type="match status" value="1"/>
</dbReference>
<dbReference type="Pfam" id="PF17651">
    <property type="entry name" value="Raco_middle"/>
    <property type="match status" value="1"/>
</dbReference>
<dbReference type="Gene3D" id="3.30.420.480">
    <property type="entry name" value="Domain of unknown function (DUF4445)"/>
    <property type="match status" value="1"/>
</dbReference>
<dbReference type="Pfam" id="PF14574">
    <property type="entry name" value="RACo_C_ter"/>
    <property type="match status" value="1"/>
</dbReference>
<dbReference type="Gene3D" id="3.10.20.30">
    <property type="match status" value="1"/>
</dbReference>
<evidence type="ECO:0000259" key="1">
    <source>
        <dbReference type="PROSITE" id="PS51085"/>
    </source>
</evidence>
<protein>
    <submittedName>
        <fullName evidence="2">Ferredoxin</fullName>
    </submittedName>
</protein>
<organism evidence="2 3">
    <name type="scientific">Halodesulfurarchaeum formicicum</name>
    <dbReference type="NCBI Taxonomy" id="1873524"/>
    <lineage>
        <taxon>Archaea</taxon>
        <taxon>Methanobacteriati</taxon>
        <taxon>Methanobacteriota</taxon>
        <taxon>Stenosarchaea group</taxon>
        <taxon>Halobacteria</taxon>
        <taxon>Halobacteriales</taxon>
        <taxon>Halobacteriaceae</taxon>
        <taxon>Halodesulfurarchaeum</taxon>
    </lineage>
</organism>
<dbReference type="InterPro" id="IPR042259">
    <property type="entry name" value="Raco-like_middle_sf"/>
</dbReference>
<reference evidence="2 3" key="1">
    <citation type="submission" date="2016-06" db="EMBL/GenBank/DDBJ databases">
        <title>Discovery of anaerobic lithoheterotrophic haloarchaeon capable of sulfur respiration by hydrogen and formate.</title>
        <authorList>
            <person name="Sorokin D.Y."/>
            <person name="Kublanov I.V."/>
            <person name="Roman P."/>
            <person name="Sinninghe Damste J.S."/>
            <person name="Golyshin P.N."/>
            <person name="Rojo D."/>
            <person name="Ciordia S."/>
            <person name="Mena Md.C."/>
            <person name="Ferrer M."/>
            <person name="Smedile F."/>
            <person name="Messina E."/>
            <person name="La Cono V."/>
            <person name="Yakimov M.M."/>
        </authorList>
    </citation>
    <scope>NUCLEOTIDE SEQUENCE [LARGE SCALE GENOMIC DNA]</scope>
    <source>
        <strain evidence="2 3">HTSR1</strain>
    </source>
</reference>
<evidence type="ECO:0000313" key="2">
    <source>
        <dbReference type="EMBL" id="AOW80875.1"/>
    </source>
</evidence>
<dbReference type="AlphaFoldDB" id="A0A1D8S6A1"/>
<dbReference type="InterPro" id="IPR052911">
    <property type="entry name" value="Corrinoid_activation_enz"/>
</dbReference>
<proteinExistence type="predicted"/>
<accession>A0A1D8S6A1</accession>
<dbReference type="Gene3D" id="3.10.20.880">
    <property type="match status" value="1"/>
</dbReference>
<name>A0A1D8S6A1_9EURY</name>
<dbReference type="InterPro" id="IPR001041">
    <property type="entry name" value="2Fe-2S_ferredoxin-type"/>
</dbReference>
<dbReference type="InterPro" id="IPR012675">
    <property type="entry name" value="Beta-grasp_dom_sf"/>
</dbReference>
<dbReference type="InterPro" id="IPR041414">
    <property type="entry name" value="Raco-like_middle"/>
</dbReference>
<dbReference type="KEGG" id="halh:HTSR_1705"/>
<dbReference type="Pfam" id="PF17650">
    <property type="entry name" value="RACo_linker"/>
    <property type="match status" value="1"/>
</dbReference>
<dbReference type="InterPro" id="IPR040506">
    <property type="entry name" value="RACo_linker"/>
</dbReference>
<gene>
    <name evidence="2" type="ORF">HTSR_1705</name>
</gene>
<evidence type="ECO:0000313" key="3">
    <source>
        <dbReference type="Proteomes" id="UP000185608"/>
    </source>
</evidence>
<dbReference type="Pfam" id="PF00111">
    <property type="entry name" value="Fer2"/>
    <property type="match status" value="1"/>
</dbReference>
<dbReference type="SUPFAM" id="SSF54292">
    <property type="entry name" value="2Fe-2S ferredoxin-like"/>
    <property type="match status" value="1"/>
</dbReference>
<feature type="domain" description="2Fe-2S ferredoxin-type" evidence="1">
    <location>
        <begin position="8"/>
        <end position="101"/>
    </location>
</feature>
<dbReference type="STRING" id="1873524.HSR6_1774"/>
<dbReference type="Proteomes" id="UP000185608">
    <property type="component" value="Chromosome"/>
</dbReference>
<sequence>MDLMECDLTVSFGPWDVDVEAATGETILDAAERGNVGIEALCGGNGLCGTCMVQVEDTTAVSPVDADERNLLDADQLEAGYRLGCRAEVTEDVSVFVPASSRSEGEIVMTEGREIDFEHAPAIRRYQLEFPAPTLEDTLPDRERVLAALESEYGVEADVIDRLALTTLPTAIREGETDGGDLRATATVFQESEVLGIDPGRVGPAYGLAIDIGTTTLAIYLLDLRTGEVVAVSSKLNPQSSHGGDIISRVQHSTRSPEGKTELQDEIIGGINDSIEEVVAEAGIEQDEIYEAVFVGNTAMHHLFLGIDAGPVAANPYVPANQAILQTKARELDLETNPGAMVSWLPIIGGWVGPDFVADLLVSGVLDSDETAIVIDIGTNGEIAVSGPEETYVASAPAGPALEGAEIAHGVRAKPGAIQAITLDPDTWEPELDIIEDKTPIGICGSGIIDIVAQLFLVGAINRRGRLVDPEDGHGRVRDTEDGSREFVLVDTDEADIEEAIVVSQSDIRDIQNAKAAIQTGISVLLSEAGFETVDKLIMAGGFGNYIDPESAKLLGLYPEVGAEDVEFLGNAAGYGAMYALLNDDAKAEAERIVEEVSYVELAAWDGFHDAFAQSMYLPHRDFDRYPWVKERVEATRGADDEL</sequence>
<dbReference type="InterPro" id="IPR043129">
    <property type="entry name" value="ATPase_NBD"/>
</dbReference>
<dbReference type="EMBL" id="CP016070">
    <property type="protein sequence ID" value="AOW80875.1"/>
    <property type="molecule type" value="Genomic_DNA"/>
</dbReference>
<dbReference type="GO" id="GO:0051536">
    <property type="term" value="F:iron-sulfur cluster binding"/>
    <property type="evidence" value="ECO:0007669"/>
    <property type="project" value="InterPro"/>
</dbReference>